<keyword evidence="12" id="KW-1185">Reference proteome</keyword>
<dbReference type="EMBL" id="BPVZ01000155">
    <property type="protein sequence ID" value="GKV42106.1"/>
    <property type="molecule type" value="Genomic_DNA"/>
</dbReference>
<dbReference type="GO" id="GO:0061630">
    <property type="term" value="F:ubiquitin protein ligase activity"/>
    <property type="evidence" value="ECO:0007669"/>
    <property type="project" value="UniProtKB-EC"/>
</dbReference>
<gene>
    <name evidence="11" type="ORF">SLEP1_g49548</name>
</gene>
<dbReference type="GO" id="GO:0008270">
    <property type="term" value="F:zinc ion binding"/>
    <property type="evidence" value="ECO:0007669"/>
    <property type="project" value="UniProtKB-KW"/>
</dbReference>
<dbReference type="PANTHER" id="PTHR22937">
    <property type="entry name" value="E3 UBIQUITIN-PROTEIN LIGASE RNF165"/>
    <property type="match status" value="1"/>
</dbReference>
<evidence type="ECO:0000256" key="6">
    <source>
        <dbReference type="ARBA" id="ARBA00022786"/>
    </source>
</evidence>
<evidence type="ECO:0000256" key="9">
    <source>
        <dbReference type="SAM" id="MobiDB-lite"/>
    </source>
</evidence>
<dbReference type="PANTHER" id="PTHR22937:SF222">
    <property type="entry name" value="RING-TYPE E3 UBIQUITIN TRANSFERASE"/>
    <property type="match status" value="1"/>
</dbReference>
<dbReference type="InterPro" id="IPR045191">
    <property type="entry name" value="MBR1/2-like"/>
</dbReference>
<dbReference type="InterPro" id="IPR001841">
    <property type="entry name" value="Znf_RING"/>
</dbReference>
<evidence type="ECO:0000256" key="4">
    <source>
        <dbReference type="ARBA" id="ARBA00022723"/>
    </source>
</evidence>
<evidence type="ECO:0000256" key="2">
    <source>
        <dbReference type="ARBA" id="ARBA00012483"/>
    </source>
</evidence>
<keyword evidence="6" id="KW-0833">Ubl conjugation pathway</keyword>
<sequence length="332" mass="37112">MGTRDMLCRSQMVDLVGHARHLDGVALVDAVSFSSPQYRGNGAPREIESHRSWRHRSRTTDMGAVMTDNNNHLFASNHVPQPFQQAIMDGDALIWNRASVHPYMHGSNAGGRRETGHRSPMTFLSSTAHSRPTDYNTSMHQHVAGPHHLPLSHVAHSSMNSHQTGLEMGPRHLLPILSHRSRVHHSQQEGRLPEASQRHGNFRHLRLLPPEDVAVLELSGDMHLDIENASYEELLALGEQIGSANTGLSEEIITTKLKTRTFSLSATNINTEETATLGQEPDVCIICQEEYKNQDNVGTLSCTHEYHADCLKKWLLQKNECPMCRSRGLTLD</sequence>
<reference evidence="11 12" key="1">
    <citation type="journal article" date="2021" name="Commun. Biol.">
        <title>The genome of Shorea leprosula (Dipterocarpaceae) highlights the ecological relevance of drought in aseasonal tropical rainforests.</title>
        <authorList>
            <person name="Ng K.K.S."/>
            <person name="Kobayashi M.J."/>
            <person name="Fawcett J.A."/>
            <person name="Hatakeyama M."/>
            <person name="Paape T."/>
            <person name="Ng C.H."/>
            <person name="Ang C.C."/>
            <person name="Tnah L.H."/>
            <person name="Lee C.T."/>
            <person name="Nishiyama T."/>
            <person name="Sese J."/>
            <person name="O'Brien M.J."/>
            <person name="Copetti D."/>
            <person name="Mohd Noor M.I."/>
            <person name="Ong R.C."/>
            <person name="Putra M."/>
            <person name="Sireger I.Z."/>
            <person name="Indrioko S."/>
            <person name="Kosugi Y."/>
            <person name="Izuno A."/>
            <person name="Isagi Y."/>
            <person name="Lee S.L."/>
            <person name="Shimizu K.K."/>
        </authorList>
    </citation>
    <scope>NUCLEOTIDE SEQUENCE [LARGE SCALE GENOMIC DNA]</scope>
    <source>
        <strain evidence="11">214</strain>
    </source>
</reference>
<dbReference type="Gene3D" id="3.30.40.10">
    <property type="entry name" value="Zinc/RING finger domain, C3HC4 (zinc finger)"/>
    <property type="match status" value="1"/>
</dbReference>
<dbReference type="AlphaFoldDB" id="A0AAV5LXG6"/>
<keyword evidence="4" id="KW-0479">Metal-binding</keyword>
<keyword evidence="7" id="KW-0862">Zinc</keyword>
<comment type="caution">
    <text evidence="11">The sequence shown here is derived from an EMBL/GenBank/DDBJ whole genome shotgun (WGS) entry which is preliminary data.</text>
</comment>
<feature type="region of interest" description="Disordered" evidence="9">
    <location>
        <begin position="37"/>
        <end position="56"/>
    </location>
</feature>
<dbReference type="SUPFAM" id="SSF57850">
    <property type="entry name" value="RING/U-box"/>
    <property type="match status" value="1"/>
</dbReference>
<dbReference type="Pfam" id="PF13639">
    <property type="entry name" value="zf-RING_2"/>
    <property type="match status" value="1"/>
</dbReference>
<dbReference type="InterPro" id="IPR013083">
    <property type="entry name" value="Znf_RING/FYVE/PHD"/>
</dbReference>
<comment type="catalytic activity">
    <reaction evidence="1">
        <text>S-ubiquitinyl-[E2 ubiquitin-conjugating enzyme]-L-cysteine + [acceptor protein]-L-lysine = [E2 ubiquitin-conjugating enzyme]-L-cysteine + N(6)-ubiquitinyl-[acceptor protein]-L-lysine.</text>
        <dbReference type="EC" id="2.3.2.27"/>
    </reaction>
</comment>
<proteinExistence type="predicted"/>
<evidence type="ECO:0000256" key="1">
    <source>
        <dbReference type="ARBA" id="ARBA00000900"/>
    </source>
</evidence>
<dbReference type="GO" id="GO:0005634">
    <property type="term" value="C:nucleus"/>
    <property type="evidence" value="ECO:0007669"/>
    <property type="project" value="TreeGrafter"/>
</dbReference>
<evidence type="ECO:0000313" key="12">
    <source>
        <dbReference type="Proteomes" id="UP001054252"/>
    </source>
</evidence>
<evidence type="ECO:0000256" key="3">
    <source>
        <dbReference type="ARBA" id="ARBA00022679"/>
    </source>
</evidence>
<accession>A0AAV5LXG6</accession>
<evidence type="ECO:0000256" key="5">
    <source>
        <dbReference type="ARBA" id="ARBA00022771"/>
    </source>
</evidence>
<keyword evidence="5 8" id="KW-0863">Zinc-finger</keyword>
<evidence type="ECO:0000256" key="8">
    <source>
        <dbReference type="PROSITE-ProRule" id="PRU00175"/>
    </source>
</evidence>
<dbReference type="Proteomes" id="UP001054252">
    <property type="component" value="Unassembled WGS sequence"/>
</dbReference>
<evidence type="ECO:0000259" key="10">
    <source>
        <dbReference type="PROSITE" id="PS50089"/>
    </source>
</evidence>
<evidence type="ECO:0000256" key="7">
    <source>
        <dbReference type="ARBA" id="ARBA00022833"/>
    </source>
</evidence>
<evidence type="ECO:0000313" key="11">
    <source>
        <dbReference type="EMBL" id="GKV42106.1"/>
    </source>
</evidence>
<dbReference type="EC" id="2.3.2.27" evidence="2"/>
<organism evidence="11 12">
    <name type="scientific">Rubroshorea leprosula</name>
    <dbReference type="NCBI Taxonomy" id="152421"/>
    <lineage>
        <taxon>Eukaryota</taxon>
        <taxon>Viridiplantae</taxon>
        <taxon>Streptophyta</taxon>
        <taxon>Embryophyta</taxon>
        <taxon>Tracheophyta</taxon>
        <taxon>Spermatophyta</taxon>
        <taxon>Magnoliopsida</taxon>
        <taxon>eudicotyledons</taxon>
        <taxon>Gunneridae</taxon>
        <taxon>Pentapetalae</taxon>
        <taxon>rosids</taxon>
        <taxon>malvids</taxon>
        <taxon>Malvales</taxon>
        <taxon>Dipterocarpaceae</taxon>
        <taxon>Rubroshorea</taxon>
    </lineage>
</organism>
<protein>
    <recommendedName>
        <fullName evidence="2">RING-type E3 ubiquitin transferase</fullName>
        <ecNumber evidence="2">2.3.2.27</ecNumber>
    </recommendedName>
</protein>
<dbReference type="PROSITE" id="PS50089">
    <property type="entry name" value="ZF_RING_2"/>
    <property type="match status" value="1"/>
</dbReference>
<name>A0AAV5LXG6_9ROSI</name>
<feature type="domain" description="RING-type" evidence="10">
    <location>
        <begin position="284"/>
        <end position="325"/>
    </location>
</feature>
<dbReference type="SMART" id="SM00184">
    <property type="entry name" value="RING"/>
    <property type="match status" value="1"/>
</dbReference>
<keyword evidence="3" id="KW-0808">Transferase</keyword>